<feature type="active site" evidence="3">
    <location>
        <position position="155"/>
    </location>
</feature>
<reference evidence="5 6" key="1">
    <citation type="submission" date="2016-07" db="EMBL/GenBank/DDBJ databases">
        <title>Draft genome sequence of Prauserella sp. YIM 121212, isolated from alkaline soil.</title>
        <authorList>
            <person name="Ruckert C."/>
            <person name="Albersmeier A."/>
            <person name="Jiang C.-L."/>
            <person name="Jiang Y."/>
            <person name="Kalinowski J."/>
            <person name="Schneider O."/>
            <person name="Winkler A."/>
            <person name="Zotchev S.B."/>
        </authorList>
    </citation>
    <scope>NUCLEOTIDE SEQUENCE [LARGE SCALE GENOMIC DNA]</scope>
    <source>
        <strain evidence="5 6">YIM 121212</strain>
    </source>
</reference>
<dbReference type="EMBL" id="MASU01000005">
    <property type="protein sequence ID" value="PXY35431.1"/>
    <property type="molecule type" value="Genomic_DNA"/>
</dbReference>
<evidence type="ECO:0000256" key="3">
    <source>
        <dbReference type="PROSITE-ProRule" id="PRU10038"/>
    </source>
</evidence>
<dbReference type="AlphaFoldDB" id="A0A318LM47"/>
<dbReference type="Pfam" id="PF07859">
    <property type="entry name" value="Abhydrolase_3"/>
    <property type="match status" value="1"/>
</dbReference>
<evidence type="ECO:0000313" key="5">
    <source>
        <dbReference type="EMBL" id="PXY35431.1"/>
    </source>
</evidence>
<dbReference type="PROSITE" id="PS01174">
    <property type="entry name" value="LIPASE_GDXG_SER"/>
    <property type="match status" value="1"/>
</dbReference>
<keyword evidence="6" id="KW-1185">Reference proteome</keyword>
<dbReference type="InterPro" id="IPR029058">
    <property type="entry name" value="AB_hydrolase_fold"/>
</dbReference>
<sequence>MPLDPAVAQLLDGLRQQGFRSFERIGVDATRQAIETFTGLQHPPREVARVVETAYGSEDRQRARIYVPEGEGPFPVVLYLHGGGFVGGGLDVVDGPVRALAAGTGAIVVAATYRLAPEAKFPAAHDDTFQALRWAAKEVTAYGGDPARLAIAGDSAGGNLAVSAALRAHEAGEPAVAAQVLIYPLVDATADTPSKREFAEGYVIHTAALEWFGAQYVTGPDDLADPRLAVTGSSSLGALGPTLILTNEYDPLRDEAERFGAQLRDAGARATVRRFDGLVHGVYWMSAAVPRSAEQHDAVVSFLREHLR</sequence>
<dbReference type="OrthoDB" id="3206739at2"/>
<dbReference type="PANTHER" id="PTHR48081">
    <property type="entry name" value="AB HYDROLASE SUPERFAMILY PROTEIN C4A8.06C"/>
    <property type="match status" value="1"/>
</dbReference>
<accession>A0A318LM47</accession>
<comment type="caution">
    <text evidence="5">The sequence shown here is derived from an EMBL/GenBank/DDBJ whole genome shotgun (WGS) entry which is preliminary data.</text>
</comment>
<dbReference type="InterPro" id="IPR033140">
    <property type="entry name" value="Lipase_GDXG_put_SER_AS"/>
</dbReference>
<organism evidence="5 6">
    <name type="scientific">Prauserella flavalba</name>
    <dbReference type="NCBI Taxonomy" id="1477506"/>
    <lineage>
        <taxon>Bacteria</taxon>
        <taxon>Bacillati</taxon>
        <taxon>Actinomycetota</taxon>
        <taxon>Actinomycetes</taxon>
        <taxon>Pseudonocardiales</taxon>
        <taxon>Pseudonocardiaceae</taxon>
        <taxon>Prauserella</taxon>
    </lineage>
</organism>
<keyword evidence="2" id="KW-0378">Hydrolase</keyword>
<name>A0A318LM47_9PSEU</name>
<dbReference type="Proteomes" id="UP000247892">
    <property type="component" value="Unassembled WGS sequence"/>
</dbReference>
<dbReference type="InterPro" id="IPR013094">
    <property type="entry name" value="AB_hydrolase_3"/>
</dbReference>
<evidence type="ECO:0000259" key="4">
    <source>
        <dbReference type="Pfam" id="PF07859"/>
    </source>
</evidence>
<evidence type="ECO:0000256" key="2">
    <source>
        <dbReference type="ARBA" id="ARBA00022801"/>
    </source>
</evidence>
<dbReference type="RefSeq" id="WP_110335424.1">
    <property type="nucleotide sequence ID" value="NZ_MASU01000005.1"/>
</dbReference>
<dbReference type="GO" id="GO:0016787">
    <property type="term" value="F:hydrolase activity"/>
    <property type="evidence" value="ECO:0007669"/>
    <property type="project" value="UniProtKB-KW"/>
</dbReference>
<dbReference type="PANTHER" id="PTHR48081:SF8">
    <property type="entry name" value="ALPHA_BETA HYDROLASE FOLD-3 DOMAIN-CONTAINING PROTEIN-RELATED"/>
    <property type="match status" value="1"/>
</dbReference>
<dbReference type="Gene3D" id="3.40.50.1820">
    <property type="entry name" value="alpha/beta hydrolase"/>
    <property type="match status" value="1"/>
</dbReference>
<feature type="domain" description="Alpha/beta hydrolase fold-3" evidence="4">
    <location>
        <begin position="77"/>
        <end position="283"/>
    </location>
</feature>
<evidence type="ECO:0000256" key="1">
    <source>
        <dbReference type="ARBA" id="ARBA00010515"/>
    </source>
</evidence>
<proteinExistence type="inferred from homology"/>
<protein>
    <submittedName>
        <fullName evidence="5">Esterase</fullName>
    </submittedName>
</protein>
<evidence type="ECO:0000313" key="6">
    <source>
        <dbReference type="Proteomes" id="UP000247892"/>
    </source>
</evidence>
<gene>
    <name evidence="5" type="ORF">BA062_07795</name>
</gene>
<comment type="similarity">
    <text evidence="1">Belongs to the 'GDXG' lipolytic enzyme family.</text>
</comment>
<dbReference type="SUPFAM" id="SSF53474">
    <property type="entry name" value="alpha/beta-Hydrolases"/>
    <property type="match status" value="1"/>
</dbReference>
<dbReference type="InterPro" id="IPR050300">
    <property type="entry name" value="GDXG_lipolytic_enzyme"/>
</dbReference>